<proteinExistence type="predicted"/>
<dbReference type="EMBL" id="BAAAQT010000008">
    <property type="protein sequence ID" value="GAA2175659.1"/>
    <property type="molecule type" value="Genomic_DNA"/>
</dbReference>
<evidence type="ECO:0000256" key="1">
    <source>
        <dbReference type="ARBA" id="ARBA00023015"/>
    </source>
</evidence>
<dbReference type="NCBIfam" id="TIGR02937">
    <property type="entry name" value="sigma70-ECF"/>
    <property type="match status" value="1"/>
</dbReference>
<dbReference type="SUPFAM" id="SSF52540">
    <property type="entry name" value="P-loop containing nucleoside triphosphate hydrolases"/>
    <property type="match status" value="1"/>
</dbReference>
<dbReference type="PANTHER" id="PTHR30603:SF47">
    <property type="entry name" value="RNA POLYMERASE SIGMA FACTOR SIGD, CHLOROPLASTIC"/>
    <property type="match status" value="1"/>
</dbReference>
<feature type="compositionally biased region" description="Basic and acidic residues" evidence="6">
    <location>
        <begin position="556"/>
        <end position="570"/>
    </location>
</feature>
<feature type="domain" description="Helicase C-terminal" evidence="8">
    <location>
        <begin position="332"/>
        <end position="492"/>
    </location>
</feature>
<dbReference type="RefSeq" id="WP_344344401.1">
    <property type="nucleotide sequence ID" value="NZ_BAAAQT010000008.1"/>
</dbReference>
<evidence type="ECO:0000256" key="2">
    <source>
        <dbReference type="ARBA" id="ARBA00023082"/>
    </source>
</evidence>
<comment type="caution">
    <text evidence="9">The sequence shown here is derived from an EMBL/GenBank/DDBJ whole genome shotgun (WGS) entry which is preliminary data.</text>
</comment>
<dbReference type="InterPro" id="IPR014001">
    <property type="entry name" value="Helicase_ATP-bd"/>
</dbReference>
<keyword evidence="1" id="KW-0805">Transcription regulation</keyword>
<accession>A0ABN3AX23</accession>
<dbReference type="InterPro" id="IPR027417">
    <property type="entry name" value="P-loop_NTPase"/>
</dbReference>
<name>A0ABN3AX23_9MICO</name>
<dbReference type="InterPro" id="IPR007630">
    <property type="entry name" value="RNA_pol_sigma70_r4"/>
</dbReference>
<dbReference type="Gene3D" id="1.10.10.10">
    <property type="entry name" value="Winged helix-like DNA-binding domain superfamily/Winged helix DNA-binding domain"/>
    <property type="match status" value="2"/>
</dbReference>
<dbReference type="Pfam" id="PF04539">
    <property type="entry name" value="Sigma70_r3"/>
    <property type="match status" value="1"/>
</dbReference>
<evidence type="ECO:0000259" key="8">
    <source>
        <dbReference type="PROSITE" id="PS51194"/>
    </source>
</evidence>
<reference evidence="9 10" key="1">
    <citation type="journal article" date="2019" name="Int. J. Syst. Evol. Microbiol.">
        <title>The Global Catalogue of Microorganisms (GCM) 10K type strain sequencing project: providing services to taxonomists for standard genome sequencing and annotation.</title>
        <authorList>
            <consortium name="The Broad Institute Genomics Platform"/>
            <consortium name="The Broad Institute Genome Sequencing Center for Infectious Disease"/>
            <person name="Wu L."/>
            <person name="Ma J."/>
        </authorList>
    </citation>
    <scope>NUCLEOTIDE SEQUENCE [LARGE SCALE GENOMIC DNA]</scope>
    <source>
        <strain evidence="9 10">JCM 16026</strain>
    </source>
</reference>
<gene>
    <name evidence="9" type="ORF">GCM10009846_26410</name>
</gene>
<dbReference type="Pfam" id="PF04545">
    <property type="entry name" value="Sigma70_r4"/>
    <property type="match status" value="1"/>
</dbReference>
<dbReference type="InterPro" id="IPR050239">
    <property type="entry name" value="Sigma-70_RNA_pol_init_factors"/>
</dbReference>
<keyword evidence="10" id="KW-1185">Reference proteome</keyword>
<dbReference type="SMART" id="SM00487">
    <property type="entry name" value="DEXDc"/>
    <property type="match status" value="1"/>
</dbReference>
<dbReference type="InterPro" id="IPR036388">
    <property type="entry name" value="WH-like_DNA-bd_sf"/>
</dbReference>
<evidence type="ECO:0000256" key="5">
    <source>
        <dbReference type="SAM" id="Coils"/>
    </source>
</evidence>
<dbReference type="PANTHER" id="PTHR30603">
    <property type="entry name" value="RNA POLYMERASE SIGMA FACTOR RPO"/>
    <property type="match status" value="1"/>
</dbReference>
<evidence type="ECO:0000259" key="7">
    <source>
        <dbReference type="PROSITE" id="PS51192"/>
    </source>
</evidence>
<dbReference type="InterPro" id="IPR001650">
    <property type="entry name" value="Helicase_C-like"/>
</dbReference>
<dbReference type="SUPFAM" id="SSF88659">
    <property type="entry name" value="Sigma3 and sigma4 domains of RNA polymerase sigma factors"/>
    <property type="match status" value="2"/>
</dbReference>
<evidence type="ECO:0000256" key="3">
    <source>
        <dbReference type="ARBA" id="ARBA00023125"/>
    </source>
</evidence>
<protein>
    <recommendedName>
        <fullName evidence="11">RNA polymerase subunit sigma-70</fullName>
    </recommendedName>
</protein>
<evidence type="ECO:0008006" key="11">
    <source>
        <dbReference type="Google" id="ProtNLM"/>
    </source>
</evidence>
<feature type="domain" description="Helicase ATP-binding" evidence="7">
    <location>
        <begin position="74"/>
        <end position="223"/>
    </location>
</feature>
<dbReference type="Proteomes" id="UP001501599">
    <property type="component" value="Unassembled WGS sequence"/>
</dbReference>
<dbReference type="Gene3D" id="1.10.601.10">
    <property type="entry name" value="RNA Polymerase Primary Sigma Factor"/>
    <property type="match status" value="1"/>
</dbReference>
<evidence type="ECO:0000256" key="6">
    <source>
        <dbReference type="SAM" id="MobiDB-lite"/>
    </source>
</evidence>
<dbReference type="InterPro" id="IPR013325">
    <property type="entry name" value="RNA_pol_sigma_r2"/>
</dbReference>
<dbReference type="Pfam" id="PF00271">
    <property type="entry name" value="Helicase_C"/>
    <property type="match status" value="1"/>
</dbReference>
<keyword evidence="3" id="KW-0238">DNA-binding</keyword>
<dbReference type="InterPro" id="IPR007627">
    <property type="entry name" value="RNA_pol_sigma70_r2"/>
</dbReference>
<feature type="coiled-coil region" evidence="5">
    <location>
        <begin position="23"/>
        <end position="52"/>
    </location>
</feature>
<keyword evidence="5" id="KW-0175">Coiled coil</keyword>
<evidence type="ECO:0000256" key="4">
    <source>
        <dbReference type="ARBA" id="ARBA00023163"/>
    </source>
</evidence>
<keyword evidence="2" id="KW-0731">Sigma factor</keyword>
<feature type="region of interest" description="Disordered" evidence="6">
    <location>
        <begin position="543"/>
        <end position="570"/>
    </location>
</feature>
<dbReference type="InterPro" id="IPR013324">
    <property type="entry name" value="RNA_pol_sigma_r3/r4-like"/>
</dbReference>
<evidence type="ECO:0000313" key="9">
    <source>
        <dbReference type="EMBL" id="GAA2175659.1"/>
    </source>
</evidence>
<evidence type="ECO:0000313" key="10">
    <source>
        <dbReference type="Proteomes" id="UP001501599"/>
    </source>
</evidence>
<dbReference type="PROSITE" id="PS00716">
    <property type="entry name" value="SIGMA70_2"/>
    <property type="match status" value="1"/>
</dbReference>
<dbReference type="Gene3D" id="3.40.50.300">
    <property type="entry name" value="P-loop containing nucleotide triphosphate hydrolases"/>
    <property type="match status" value="2"/>
</dbReference>
<dbReference type="PRINTS" id="PR00046">
    <property type="entry name" value="SIGMA70FCT"/>
</dbReference>
<dbReference type="InterPro" id="IPR007624">
    <property type="entry name" value="RNA_pol_sigma70_r3"/>
</dbReference>
<keyword evidence="4" id="KW-0804">Transcription</keyword>
<dbReference type="PROSITE" id="PS51194">
    <property type="entry name" value="HELICASE_CTER"/>
    <property type="match status" value="1"/>
</dbReference>
<dbReference type="CDD" id="cd06171">
    <property type="entry name" value="Sigma70_r4"/>
    <property type="match status" value="1"/>
</dbReference>
<dbReference type="PROSITE" id="PS51192">
    <property type="entry name" value="HELICASE_ATP_BIND_1"/>
    <property type="match status" value="1"/>
</dbReference>
<dbReference type="Pfam" id="PF00140">
    <property type="entry name" value="Sigma70_r1_2"/>
    <property type="match status" value="1"/>
</dbReference>
<dbReference type="InterPro" id="IPR014284">
    <property type="entry name" value="RNA_pol_sigma-70_dom"/>
</dbReference>
<dbReference type="InterPro" id="IPR006935">
    <property type="entry name" value="Helicase/UvrB_N"/>
</dbReference>
<dbReference type="Pfam" id="PF04542">
    <property type="entry name" value="Sigma70_r2"/>
    <property type="match status" value="1"/>
</dbReference>
<sequence>MGELIQMGHGAAELRERIALVAAEHEQKLLEAAQLDAERLALEDLLARILAEMADAARHPVGLDLYDWQREALDTWHQNERRGVIEAVTGAGKTRIGVAAAREAMAMARSVIVLVPTIELQGQWAVTLQQHLPTARIELLGGVQRPLEDADISVVVVHTAAQRKIRRRFRSALVIADECHRYASDTFQKALDRSAEWRLGLTATFARPDGLHCKVLDPYFGGVIFSLGYARALADGVIAPFDIHFVGVDLVGDDRAEYETLTSRIRRLQVALEQSIPARWSTFGEFMRLVEMAARDPRGGQLTAVARMFTKAISDRRRILADNPAKQELLVQLAPAVAAAKGALVFTNTRQTAVRAVELLEAEGLTATAVHSDRTRDERKEALEQFRAGVQQLLAAPRVLDEGIDVPEADLAIVLSANRSRRQMIQRLGRVVRVKPDGRHGRFVIVYAIGTVEDPEVGSGHEEYLAEITPHAAELDYWVAPDDVDALLEALGTVVVEAPLAEIVPIDAAPSAGGAVHGDERSEPWPDRDVEIVSIPMEEAGLPPVPLVGEAGPEPSIERSGEVREGADPERGDAAAGYLAVAATPNDRPEGWPLDWRDLSVLTSVTDDAIRDYLRSISRFRLLEAHEEVVLGTAISDGLAAGETSSAGMIRREVRALRARIALGREAEEILASCNLRLAVSLAKRMPQIGSSTFLDRVQDANVGLMAAVRKFDATKGFKFSTYATWWIRQSISRAAADNDRAIRLPVHMVEKVNQVRTVEARIESETGAIPTLSELAAALEWKEKDVIAVRRIITDGDAMTFDMPVGEDDDVALLVLLGTEDNVADWMEEETTTSAVAKSLEQLSPRDRQVMEMRFGMGEYDGYRHTLDQIGDAFGVTRERIRQIEGKMLTRLRRDEQLLSLGRELGFVNAQSVVEAVEMPSAIDAA</sequence>
<dbReference type="SUPFAM" id="SSF88946">
    <property type="entry name" value="Sigma2 domain of RNA polymerase sigma factors"/>
    <property type="match status" value="1"/>
</dbReference>
<organism evidence="9 10">
    <name type="scientific">Agrococcus versicolor</name>
    <dbReference type="NCBI Taxonomy" id="501482"/>
    <lineage>
        <taxon>Bacteria</taxon>
        <taxon>Bacillati</taxon>
        <taxon>Actinomycetota</taxon>
        <taxon>Actinomycetes</taxon>
        <taxon>Micrococcales</taxon>
        <taxon>Microbacteriaceae</taxon>
        <taxon>Agrococcus</taxon>
    </lineage>
</organism>
<dbReference type="InterPro" id="IPR009042">
    <property type="entry name" value="RNA_pol_sigma70_r1_2"/>
</dbReference>
<dbReference type="Pfam" id="PF04851">
    <property type="entry name" value="ResIII"/>
    <property type="match status" value="1"/>
</dbReference>
<dbReference type="SMART" id="SM00490">
    <property type="entry name" value="HELICc"/>
    <property type="match status" value="1"/>
</dbReference>
<dbReference type="InterPro" id="IPR000943">
    <property type="entry name" value="RNA_pol_sigma70"/>
</dbReference>